<keyword evidence="2" id="KW-0378">Hydrolase</keyword>
<dbReference type="GO" id="GO:0004177">
    <property type="term" value="F:aminopeptidase activity"/>
    <property type="evidence" value="ECO:0007669"/>
    <property type="project" value="UniProtKB-KW"/>
</dbReference>
<dbReference type="AlphaFoldDB" id="A0A3D9V186"/>
<dbReference type="SUPFAM" id="SSF82171">
    <property type="entry name" value="DPP6 N-terminal domain-like"/>
    <property type="match status" value="1"/>
</dbReference>
<dbReference type="GO" id="GO:0006508">
    <property type="term" value="P:proteolysis"/>
    <property type="evidence" value="ECO:0007669"/>
    <property type="project" value="InterPro"/>
</dbReference>
<dbReference type="InterPro" id="IPR001375">
    <property type="entry name" value="Peptidase_S9_cat"/>
</dbReference>
<accession>A0A3D9V186</accession>
<dbReference type="SUPFAM" id="SSF53474">
    <property type="entry name" value="alpha/beta-Hydrolases"/>
    <property type="match status" value="1"/>
</dbReference>
<dbReference type="InterPro" id="IPR029058">
    <property type="entry name" value="AB_hydrolase_fold"/>
</dbReference>
<name>A0A3D9V186_THECX</name>
<organism evidence="2 3">
    <name type="scientific">Thermasporomyces composti</name>
    <dbReference type="NCBI Taxonomy" id="696763"/>
    <lineage>
        <taxon>Bacteria</taxon>
        <taxon>Bacillati</taxon>
        <taxon>Actinomycetota</taxon>
        <taxon>Actinomycetes</taxon>
        <taxon>Propionibacteriales</taxon>
        <taxon>Nocardioidaceae</taxon>
        <taxon>Thermasporomyces</taxon>
    </lineage>
</organism>
<dbReference type="Pfam" id="PF00326">
    <property type="entry name" value="Peptidase_S9"/>
    <property type="match status" value="1"/>
</dbReference>
<dbReference type="RefSeq" id="WP_115849319.1">
    <property type="nucleotide sequence ID" value="NZ_QTUC01000001.1"/>
</dbReference>
<evidence type="ECO:0000313" key="3">
    <source>
        <dbReference type="Proteomes" id="UP000256485"/>
    </source>
</evidence>
<feature type="domain" description="Peptidase S9 prolyl oligopeptidase catalytic" evidence="1">
    <location>
        <begin position="440"/>
        <end position="646"/>
    </location>
</feature>
<dbReference type="PANTHER" id="PTHR43056:SF5">
    <property type="entry name" value="PEPTIDASE S9 PROLYL OLIGOPEPTIDASE CATALYTIC DOMAIN-CONTAINING PROTEIN"/>
    <property type="match status" value="1"/>
</dbReference>
<keyword evidence="2" id="KW-0645">Protease</keyword>
<dbReference type="GO" id="GO:0008236">
    <property type="term" value="F:serine-type peptidase activity"/>
    <property type="evidence" value="ECO:0007669"/>
    <property type="project" value="InterPro"/>
</dbReference>
<dbReference type="Gene3D" id="2.120.10.30">
    <property type="entry name" value="TolB, C-terminal domain"/>
    <property type="match status" value="1"/>
</dbReference>
<dbReference type="OrthoDB" id="128799at2"/>
<dbReference type="Proteomes" id="UP000256485">
    <property type="component" value="Unassembled WGS sequence"/>
</dbReference>
<protein>
    <submittedName>
        <fullName evidence="2">Dipeptidyl aminopeptidase/acylaminoacyl peptidase</fullName>
    </submittedName>
</protein>
<evidence type="ECO:0000313" key="2">
    <source>
        <dbReference type="EMBL" id="REF35552.1"/>
    </source>
</evidence>
<dbReference type="InterPro" id="IPR011042">
    <property type="entry name" value="6-blade_b-propeller_TolB-like"/>
</dbReference>
<dbReference type="PANTHER" id="PTHR43056">
    <property type="entry name" value="PEPTIDASE S9 PROLYL OLIGOPEPTIDASE"/>
    <property type="match status" value="1"/>
</dbReference>
<reference evidence="2 3" key="1">
    <citation type="submission" date="2018-08" db="EMBL/GenBank/DDBJ databases">
        <title>Sequencing the genomes of 1000 actinobacteria strains.</title>
        <authorList>
            <person name="Klenk H.-P."/>
        </authorList>
    </citation>
    <scope>NUCLEOTIDE SEQUENCE [LARGE SCALE GENOMIC DNA]</scope>
    <source>
        <strain evidence="2 3">DSM 22891</strain>
    </source>
</reference>
<dbReference type="Gene3D" id="3.40.50.1820">
    <property type="entry name" value="alpha/beta hydrolase"/>
    <property type="match status" value="1"/>
</dbReference>
<keyword evidence="2" id="KW-0031">Aminopeptidase</keyword>
<proteinExistence type="predicted"/>
<evidence type="ECO:0000259" key="1">
    <source>
        <dbReference type="Pfam" id="PF00326"/>
    </source>
</evidence>
<keyword evidence="3" id="KW-1185">Reference proteome</keyword>
<gene>
    <name evidence="2" type="ORF">DFJ64_0933</name>
</gene>
<dbReference type="EMBL" id="QTUC01000001">
    <property type="protein sequence ID" value="REF35552.1"/>
    <property type="molecule type" value="Genomic_DNA"/>
</dbReference>
<sequence>MSSQTVAPYGEWVSPITASMLTSAVRPLSFPTFVGDEIWWVEGRPQEAGRSTVMARRADSSVVELLPAPWNVRTRVHEYGGRAFLGVPTPSGPALVFAHFDDQRLYRLDPGASEPVPLTPVPTIPSGLRYADLVLAPDGATIVCVRERHTDSDLDRHLVAVPLDGSAAEDASAVREIVGGSRFLAYPRVSPDGRRVAWLAWDHPRMPWDGTELRVGTLEDGRVASWTTVLGGPAESVFQPEWADAETLYAVSDATGWWNPYRVPASGGQPELLYQAEEEFGFPLWMLGLTSYGLLPDGALLCVHGTGTQRLGRLDPRTGELADLDLPYDVFGYTVEASGHRAVAVVGGPTVPNQVVVVDTRSGEAEVIRTSIDPSALPDEAYLPRPESTALRGPDGREIHVHIYPPTNPDYVAPADERPPYVVHVHGGPTANSPAALDLSKAYLTSRGIGVLDVNYGGSTGYGRAYRERLRGQWGIVDVEDAAAAAQALVARGDADPARLAIEGGSAGGWTTLCAVTRTDVFAAGVSLFGVSDLRLLAATTHDFESRYLDGLVGGDVTTPEYAAIADERSPLTHADKTRCPVLLLQGGKDPVVPLEQAEKFRDALARAGVPHALVVFENEMHGFRSAEAIIAATEAELAFYGQVMGFRPPGVEPIELTS</sequence>
<dbReference type="InterPro" id="IPR050585">
    <property type="entry name" value="Xaa-Pro_dipeptidyl-ppase/CocE"/>
</dbReference>
<comment type="caution">
    <text evidence="2">The sequence shown here is derived from an EMBL/GenBank/DDBJ whole genome shotgun (WGS) entry which is preliminary data.</text>
</comment>